<accession>A0A9W8XXR3</accession>
<comment type="caution">
    <text evidence="8">The sequence shown here is derived from an EMBL/GenBank/DDBJ whole genome shotgun (WGS) entry which is preliminary data.</text>
</comment>
<evidence type="ECO:0000256" key="3">
    <source>
        <dbReference type="ARBA" id="ARBA00023163"/>
    </source>
</evidence>
<evidence type="ECO:0000256" key="6">
    <source>
        <dbReference type="SAM" id="MobiDB-lite"/>
    </source>
</evidence>
<organism evidence="8 9">
    <name type="scientific">Neocucurbitaria cava</name>
    <dbReference type="NCBI Taxonomy" id="798079"/>
    <lineage>
        <taxon>Eukaryota</taxon>
        <taxon>Fungi</taxon>
        <taxon>Dikarya</taxon>
        <taxon>Ascomycota</taxon>
        <taxon>Pezizomycotina</taxon>
        <taxon>Dothideomycetes</taxon>
        <taxon>Pleosporomycetidae</taxon>
        <taxon>Pleosporales</taxon>
        <taxon>Pleosporineae</taxon>
        <taxon>Cucurbitariaceae</taxon>
        <taxon>Neocucurbitaria</taxon>
    </lineage>
</organism>
<feature type="coiled-coil region" evidence="5">
    <location>
        <begin position="72"/>
        <end position="106"/>
    </location>
</feature>
<evidence type="ECO:0000259" key="7">
    <source>
        <dbReference type="PROSITE" id="PS50048"/>
    </source>
</evidence>
<dbReference type="SUPFAM" id="SSF57701">
    <property type="entry name" value="Zn2/Cys6 DNA-binding domain"/>
    <property type="match status" value="1"/>
</dbReference>
<keyword evidence="4" id="KW-0539">Nucleus</keyword>
<reference evidence="8" key="1">
    <citation type="submission" date="2022-10" db="EMBL/GenBank/DDBJ databases">
        <title>Tapping the CABI collections for fungal endophytes: first genome assemblies for Collariella, Neodidymelliopsis, Ascochyta clinopodiicola, Didymella pomorum, Didymosphaeria variabile, Neocosmospora piperis and Neocucurbitaria cava.</title>
        <authorList>
            <person name="Hill R."/>
        </authorList>
    </citation>
    <scope>NUCLEOTIDE SEQUENCE</scope>
    <source>
        <strain evidence="8">IMI 356814</strain>
    </source>
</reference>
<evidence type="ECO:0000313" key="8">
    <source>
        <dbReference type="EMBL" id="KAJ4362462.1"/>
    </source>
</evidence>
<dbReference type="PROSITE" id="PS50048">
    <property type="entry name" value="ZN2_CY6_FUNGAL_2"/>
    <property type="match status" value="1"/>
</dbReference>
<dbReference type="AlphaFoldDB" id="A0A9W8XXR3"/>
<dbReference type="Pfam" id="PF00172">
    <property type="entry name" value="Zn_clus"/>
    <property type="match status" value="1"/>
</dbReference>
<dbReference type="Gene3D" id="4.10.240.10">
    <property type="entry name" value="Zn(2)-C6 fungal-type DNA-binding domain"/>
    <property type="match status" value="1"/>
</dbReference>
<dbReference type="GO" id="GO:0006351">
    <property type="term" value="P:DNA-templated transcription"/>
    <property type="evidence" value="ECO:0007669"/>
    <property type="project" value="InterPro"/>
</dbReference>
<dbReference type="SMART" id="SM00066">
    <property type="entry name" value="GAL4"/>
    <property type="match status" value="1"/>
</dbReference>
<dbReference type="PROSITE" id="PS00463">
    <property type="entry name" value="ZN2_CY6_FUNGAL_1"/>
    <property type="match status" value="1"/>
</dbReference>
<name>A0A9W8XXR3_9PLEO</name>
<dbReference type="GO" id="GO:0005634">
    <property type="term" value="C:nucleus"/>
    <property type="evidence" value="ECO:0007669"/>
    <property type="project" value="TreeGrafter"/>
</dbReference>
<keyword evidence="1" id="KW-0479">Metal-binding</keyword>
<proteinExistence type="predicted"/>
<protein>
    <recommendedName>
        <fullName evidence="7">Zn(2)-C6 fungal-type domain-containing protein</fullName>
    </recommendedName>
</protein>
<dbReference type="GO" id="GO:0008270">
    <property type="term" value="F:zinc ion binding"/>
    <property type="evidence" value="ECO:0007669"/>
    <property type="project" value="InterPro"/>
</dbReference>
<dbReference type="GO" id="GO:0000981">
    <property type="term" value="F:DNA-binding transcription factor activity, RNA polymerase II-specific"/>
    <property type="evidence" value="ECO:0007669"/>
    <property type="project" value="InterPro"/>
</dbReference>
<keyword evidence="9" id="KW-1185">Reference proteome</keyword>
<dbReference type="GO" id="GO:0000978">
    <property type="term" value="F:RNA polymerase II cis-regulatory region sequence-specific DNA binding"/>
    <property type="evidence" value="ECO:0007669"/>
    <property type="project" value="TreeGrafter"/>
</dbReference>
<feature type="region of interest" description="Disordered" evidence="6">
    <location>
        <begin position="1"/>
        <end position="25"/>
    </location>
</feature>
<sequence>MFATFSSAPGGEQSGEDAGPVKPRPKRHQVNRACVWCRTYRIKCDSSYPCSNCKARGRKCTTEDSKSQIRTFPSAIKEIDRLNERVKELEAELKGLQVEHQSSANHISEDNKQYIKKEETLPEELDPLSQHGGNKRYYNWDFATREIKPGSNQTYGSSSTFYFINQLSSYLDASLQHKAALTESSPSLASSTARTLYSVFAGRNSQTLDRTTIQEDLLRSDEEGLLSIYWRSWHVLYPILDEEAFKTYYNSLWGASDGPRDPSALVDIVLALCIQYDAAEVASCMPHVPSASKSTDSTAGWWYYRRCQYFLQDDMENPSITTFQCHFLAVIWLSRASWQNAAHNILAAGLRIGVILGLHVEPCSNLPPGLREYRKRLWWTMYAVDAQYAMEFGRPLGVHFGQVTCSLPDGARSSHLDPGTLTPTPFNTQMIKLILAARAIYIQFYRVCAKVLRQSGRTNLYYDPQNLEVCGKWLDTHIRYLEAWLQQVPEALKTPRENLGQPYSTDRSRLDLTSTDLQSRGRLILEILYHQFAMSLHRPFITFVKKDETMAVIERHAISCVNHAITITAILHQDITESEILKAWQIICMWQWNAAITLVGYVLAYPAGPATSTARKALTTAVDSFELLSHIFTNAMCMEKVLRGLLHKVDVLSHSGQSLVAAPNSQVIDPSSDTSRSTPDFESMTGFDGGWLSHSVHDMVDSWVGPEFSLEDFGTSEDSIVSEDWVLNLLDFGPME</sequence>
<dbReference type="CDD" id="cd12148">
    <property type="entry name" value="fungal_TF_MHR"/>
    <property type="match status" value="1"/>
</dbReference>
<evidence type="ECO:0000256" key="1">
    <source>
        <dbReference type="ARBA" id="ARBA00022723"/>
    </source>
</evidence>
<dbReference type="EMBL" id="JAPEUY010000021">
    <property type="protein sequence ID" value="KAJ4362462.1"/>
    <property type="molecule type" value="Genomic_DNA"/>
</dbReference>
<dbReference type="CDD" id="cd00067">
    <property type="entry name" value="GAL4"/>
    <property type="match status" value="1"/>
</dbReference>
<dbReference type="InterPro" id="IPR036864">
    <property type="entry name" value="Zn2-C6_fun-type_DNA-bd_sf"/>
</dbReference>
<dbReference type="SMART" id="SM00906">
    <property type="entry name" value="Fungal_trans"/>
    <property type="match status" value="1"/>
</dbReference>
<dbReference type="InterPro" id="IPR001138">
    <property type="entry name" value="Zn2Cys6_DnaBD"/>
</dbReference>
<feature type="domain" description="Zn(2)-C6 fungal-type" evidence="7">
    <location>
        <begin position="33"/>
        <end position="62"/>
    </location>
</feature>
<dbReference type="PANTHER" id="PTHR47424:SF12">
    <property type="entry name" value="TRANSCRIPTION FACTOR ASQA"/>
    <property type="match status" value="1"/>
</dbReference>
<keyword evidence="5" id="KW-0175">Coiled coil</keyword>
<dbReference type="Pfam" id="PF04082">
    <property type="entry name" value="Fungal_trans"/>
    <property type="match status" value="1"/>
</dbReference>
<keyword evidence="2" id="KW-0805">Transcription regulation</keyword>
<evidence type="ECO:0000256" key="5">
    <source>
        <dbReference type="SAM" id="Coils"/>
    </source>
</evidence>
<dbReference type="Proteomes" id="UP001140560">
    <property type="component" value="Unassembled WGS sequence"/>
</dbReference>
<dbReference type="OrthoDB" id="2283488at2759"/>
<dbReference type="InterPro" id="IPR007219">
    <property type="entry name" value="XnlR_reg_dom"/>
</dbReference>
<dbReference type="InterPro" id="IPR051127">
    <property type="entry name" value="Fungal_SecMet_Regulators"/>
</dbReference>
<dbReference type="GO" id="GO:0000435">
    <property type="term" value="P:positive regulation of transcription from RNA polymerase II promoter by galactose"/>
    <property type="evidence" value="ECO:0007669"/>
    <property type="project" value="TreeGrafter"/>
</dbReference>
<evidence type="ECO:0000256" key="2">
    <source>
        <dbReference type="ARBA" id="ARBA00023015"/>
    </source>
</evidence>
<dbReference type="PANTHER" id="PTHR47424">
    <property type="entry name" value="REGULATORY PROTEIN GAL4"/>
    <property type="match status" value="1"/>
</dbReference>
<gene>
    <name evidence="8" type="ORF">N0V83_010555</name>
</gene>
<evidence type="ECO:0000313" key="9">
    <source>
        <dbReference type="Proteomes" id="UP001140560"/>
    </source>
</evidence>
<keyword evidence="3" id="KW-0804">Transcription</keyword>
<evidence type="ECO:0000256" key="4">
    <source>
        <dbReference type="ARBA" id="ARBA00023242"/>
    </source>
</evidence>